<dbReference type="AlphaFoldDB" id="A0A6J7GQM3"/>
<dbReference type="CDD" id="cd14797">
    <property type="entry name" value="DUF302"/>
    <property type="match status" value="1"/>
</dbReference>
<reference evidence="2" key="1">
    <citation type="submission" date="2020-05" db="EMBL/GenBank/DDBJ databases">
        <authorList>
            <person name="Chiriac C."/>
            <person name="Salcher M."/>
            <person name="Ghai R."/>
            <person name="Kavagutti S V."/>
        </authorList>
    </citation>
    <scope>NUCLEOTIDE SEQUENCE</scope>
</reference>
<name>A0A6J7GQM3_9ZZZZ</name>
<dbReference type="Pfam" id="PF03625">
    <property type="entry name" value="DUF302"/>
    <property type="match status" value="1"/>
</dbReference>
<dbReference type="Gene3D" id="3.30.310.70">
    <property type="entry name" value="TT1751-like domain"/>
    <property type="match status" value="1"/>
</dbReference>
<evidence type="ECO:0000313" key="2">
    <source>
        <dbReference type="EMBL" id="CAB4905679.1"/>
    </source>
</evidence>
<sequence length="135" mass="14310">MTTYGITKSLAQSFDEVVPAVKEALKAQGFGVLTEIDVQATMKAKLDEDIAPYLILGACNPPLAFRALSAETSIGLLLPCNVVVRVDGDRTVVEAIDPMTMVNFTDNPKLQGVADEATARLTAALESLSDPSTKV</sequence>
<accession>A0A6J7GQM3</accession>
<dbReference type="EMBL" id="CAFBMR010000008">
    <property type="protein sequence ID" value="CAB4905679.1"/>
    <property type="molecule type" value="Genomic_DNA"/>
</dbReference>
<feature type="domain" description="DUF302" evidence="1">
    <location>
        <begin position="36"/>
        <end position="98"/>
    </location>
</feature>
<dbReference type="PIRSF" id="PIRSF021774">
    <property type="entry name" value="UCP021774"/>
    <property type="match status" value="1"/>
</dbReference>
<dbReference type="InterPro" id="IPR016796">
    <property type="entry name" value="UCP021774"/>
</dbReference>
<proteinExistence type="predicted"/>
<gene>
    <name evidence="2" type="ORF">UFOPK3610_00408</name>
</gene>
<dbReference type="InterPro" id="IPR005180">
    <property type="entry name" value="DUF302"/>
</dbReference>
<evidence type="ECO:0000259" key="1">
    <source>
        <dbReference type="Pfam" id="PF03625"/>
    </source>
</evidence>
<protein>
    <submittedName>
        <fullName evidence="2">Unannotated protein</fullName>
    </submittedName>
</protein>
<dbReference type="PANTHER" id="PTHR38342:SF1">
    <property type="entry name" value="SLR5037 PROTEIN"/>
    <property type="match status" value="1"/>
</dbReference>
<dbReference type="InterPro" id="IPR035923">
    <property type="entry name" value="TT1751-like_sf"/>
</dbReference>
<organism evidence="2">
    <name type="scientific">freshwater metagenome</name>
    <dbReference type="NCBI Taxonomy" id="449393"/>
    <lineage>
        <taxon>unclassified sequences</taxon>
        <taxon>metagenomes</taxon>
        <taxon>ecological metagenomes</taxon>
    </lineage>
</organism>
<dbReference type="PANTHER" id="PTHR38342">
    <property type="entry name" value="SLR5037 PROTEIN"/>
    <property type="match status" value="1"/>
</dbReference>
<dbReference type="SUPFAM" id="SSF103247">
    <property type="entry name" value="TT1751-like"/>
    <property type="match status" value="1"/>
</dbReference>